<dbReference type="EMBL" id="BNEK01000005">
    <property type="protein sequence ID" value="GHJ31094.1"/>
    <property type="molecule type" value="Genomic_DNA"/>
</dbReference>
<keyword evidence="4" id="KW-1185">Reference proteome</keyword>
<dbReference type="InterPro" id="IPR002575">
    <property type="entry name" value="Aminoglycoside_PTrfase"/>
</dbReference>
<dbReference type="Gene3D" id="3.90.1200.10">
    <property type="match status" value="1"/>
</dbReference>
<accession>A0ABQ3U668</accession>
<dbReference type="InterPro" id="IPR011009">
    <property type="entry name" value="Kinase-like_dom_sf"/>
</dbReference>
<protein>
    <recommendedName>
        <fullName evidence="2">Aminoglycoside phosphotransferase domain-containing protein</fullName>
    </recommendedName>
</protein>
<dbReference type="SUPFAM" id="SSF56112">
    <property type="entry name" value="Protein kinase-like (PK-like)"/>
    <property type="match status" value="1"/>
</dbReference>
<dbReference type="Pfam" id="PF01636">
    <property type="entry name" value="APH"/>
    <property type="match status" value="1"/>
</dbReference>
<evidence type="ECO:0000256" key="1">
    <source>
        <dbReference type="SAM" id="MobiDB-lite"/>
    </source>
</evidence>
<evidence type="ECO:0000313" key="4">
    <source>
        <dbReference type="Proteomes" id="UP001054854"/>
    </source>
</evidence>
<gene>
    <name evidence="3" type="ORF">TPA0910_55270</name>
</gene>
<sequence>MYLDRQAPLTVVTPQGGGLLDGSLVGGLPGHVADRLSAACGATGLRQVLAGSFKERSSNAWFRGGLRGEEVFVKLYARPERAAADRLVAGSLAPGLAPRLLAGGHADGLGEYAVFRWQSLTPLPARPESAAEAGRLLAAVHDTDPPGPGADGPAPRPPGGGQGTTALPVTEVGEEPFGKLIEALARQAPDLFAEVRGRLTGPEATALVRDADQAAGRYPTVLLHGDFSLRNTARNHAGRPVVFDFERAGFGPAEHDLQRIWDRELAAIPGGHGIFTAAYRRARAHDPGPPDRIQLDYARLACAVTTLTTAHRTHDTRFEAEGRKILEALT</sequence>
<feature type="region of interest" description="Disordered" evidence="1">
    <location>
        <begin position="140"/>
        <end position="167"/>
    </location>
</feature>
<organism evidence="3 4">
    <name type="scientific">Streptomyces hygroscopicus</name>
    <dbReference type="NCBI Taxonomy" id="1912"/>
    <lineage>
        <taxon>Bacteria</taxon>
        <taxon>Bacillati</taxon>
        <taxon>Actinomycetota</taxon>
        <taxon>Actinomycetes</taxon>
        <taxon>Kitasatosporales</taxon>
        <taxon>Streptomycetaceae</taxon>
        <taxon>Streptomyces</taxon>
        <taxon>Streptomyces violaceusniger group</taxon>
    </lineage>
</organism>
<name>A0ABQ3U668_STRHY</name>
<feature type="domain" description="Aminoglycoside phosphotransferase" evidence="2">
    <location>
        <begin position="57"/>
        <end position="263"/>
    </location>
</feature>
<evidence type="ECO:0000313" key="3">
    <source>
        <dbReference type="EMBL" id="GHJ31094.1"/>
    </source>
</evidence>
<proteinExistence type="predicted"/>
<comment type="caution">
    <text evidence="3">The sequence shown here is derived from an EMBL/GenBank/DDBJ whole genome shotgun (WGS) entry which is preliminary data.</text>
</comment>
<evidence type="ECO:0000259" key="2">
    <source>
        <dbReference type="Pfam" id="PF01636"/>
    </source>
</evidence>
<dbReference type="Proteomes" id="UP001054854">
    <property type="component" value="Unassembled WGS sequence"/>
</dbReference>
<reference evidence="3" key="1">
    <citation type="submission" date="2024-05" db="EMBL/GenBank/DDBJ databases">
        <title>Whole genome shotgun sequence of Streptomyces hygroscopicus NBRC 113678.</title>
        <authorList>
            <person name="Komaki H."/>
            <person name="Tamura T."/>
        </authorList>
    </citation>
    <scope>NUCLEOTIDE SEQUENCE</scope>
    <source>
        <strain evidence="3">N11-34</strain>
    </source>
</reference>